<dbReference type="EMBL" id="AZMM01005327">
    <property type="protein sequence ID" value="ETJ40750.1"/>
    <property type="molecule type" value="Genomic_DNA"/>
</dbReference>
<proteinExistence type="predicted"/>
<protein>
    <submittedName>
        <fullName evidence="1">Uncharacterized protein</fullName>
    </submittedName>
</protein>
<sequence length="33" mass="4078">MFSSNITCELWLFIEDIWKLSFVKAMVVLKLWW</sequence>
<feature type="non-terminal residue" evidence="1">
    <location>
        <position position="33"/>
    </location>
</feature>
<name>W1YGC3_9ZZZZ</name>
<gene>
    <name evidence="1" type="ORF">Q604_UNBC05327G0001</name>
</gene>
<evidence type="ECO:0000313" key="1">
    <source>
        <dbReference type="EMBL" id="ETJ40750.1"/>
    </source>
</evidence>
<dbReference type="AlphaFoldDB" id="W1YGC3"/>
<reference evidence="1" key="1">
    <citation type="submission" date="2013-12" db="EMBL/GenBank/DDBJ databases">
        <title>A Varibaculum cambriense genome reconstructed from a premature infant gut community with otherwise low bacterial novelty that shifts toward anaerobic metabolism during the third week of life.</title>
        <authorList>
            <person name="Brown C.T."/>
            <person name="Sharon I."/>
            <person name="Thomas B.C."/>
            <person name="Castelle C.J."/>
            <person name="Morowitz M.J."/>
            <person name="Banfield J.F."/>
        </authorList>
    </citation>
    <scope>NUCLEOTIDE SEQUENCE</scope>
</reference>
<organism evidence="1">
    <name type="scientific">human gut metagenome</name>
    <dbReference type="NCBI Taxonomy" id="408170"/>
    <lineage>
        <taxon>unclassified sequences</taxon>
        <taxon>metagenomes</taxon>
        <taxon>organismal metagenomes</taxon>
    </lineage>
</organism>
<comment type="caution">
    <text evidence="1">The sequence shown here is derived from an EMBL/GenBank/DDBJ whole genome shotgun (WGS) entry which is preliminary data.</text>
</comment>
<accession>W1YGC3</accession>